<dbReference type="RefSeq" id="WP_037456948.1">
    <property type="nucleotide sequence ID" value="NZ_JFHR01000084.1"/>
</dbReference>
<evidence type="ECO:0000259" key="1">
    <source>
        <dbReference type="Pfam" id="PF13470"/>
    </source>
</evidence>
<dbReference type="InterPro" id="IPR029060">
    <property type="entry name" value="PIN-like_dom_sf"/>
</dbReference>
<dbReference type="Pfam" id="PF26343">
    <property type="entry name" value="VapC50_C"/>
    <property type="match status" value="1"/>
</dbReference>
<dbReference type="SUPFAM" id="SSF88723">
    <property type="entry name" value="PIN domain-like"/>
    <property type="match status" value="1"/>
</dbReference>
<dbReference type="eggNOG" id="COG1569">
    <property type="taxonomic scope" value="Bacteria"/>
</dbReference>
<dbReference type="InterPro" id="IPR058652">
    <property type="entry name" value="VapC50_C"/>
</dbReference>
<evidence type="ECO:0000313" key="3">
    <source>
        <dbReference type="EMBL" id="KEQ51456.1"/>
    </source>
</evidence>
<reference evidence="3 4" key="1">
    <citation type="submission" date="2014-02" db="EMBL/GenBank/DDBJ databases">
        <title>Whole genome sequence of Sphingobium chlorophenolicum NBRC 16172.</title>
        <authorList>
            <person name="Gan H.M."/>
            <person name="Gan H.Y."/>
            <person name="Chew T.H."/>
            <person name="Savka M.A."/>
        </authorList>
    </citation>
    <scope>NUCLEOTIDE SEQUENCE [LARGE SCALE GENOMIC DNA]</scope>
    <source>
        <strain evidence="3 4">NBRC 16172</strain>
    </source>
</reference>
<proteinExistence type="predicted"/>
<evidence type="ECO:0000259" key="2">
    <source>
        <dbReference type="Pfam" id="PF26343"/>
    </source>
</evidence>
<protein>
    <submittedName>
        <fullName evidence="3">Uncharacterized protein</fullName>
    </submittedName>
</protein>
<dbReference type="OrthoDB" id="211933at2"/>
<dbReference type="AlphaFoldDB" id="A0A081R8D3"/>
<dbReference type="EMBL" id="JFHR01000084">
    <property type="protein sequence ID" value="KEQ51456.1"/>
    <property type="molecule type" value="Genomic_DNA"/>
</dbReference>
<accession>A0A081R8D3</accession>
<name>A0A081R8D3_SPHCR</name>
<gene>
    <name evidence="3" type="ORF">BV95_04276</name>
</gene>
<organism evidence="3 4">
    <name type="scientific">Sphingobium chlorophenolicum</name>
    <dbReference type="NCBI Taxonomy" id="46429"/>
    <lineage>
        <taxon>Bacteria</taxon>
        <taxon>Pseudomonadati</taxon>
        <taxon>Pseudomonadota</taxon>
        <taxon>Alphaproteobacteria</taxon>
        <taxon>Sphingomonadales</taxon>
        <taxon>Sphingomonadaceae</taxon>
        <taxon>Sphingobium</taxon>
    </lineage>
</organism>
<feature type="domain" description="VapC50 C-terminal" evidence="2">
    <location>
        <begin position="137"/>
        <end position="190"/>
    </location>
</feature>
<dbReference type="PATRIC" id="fig|46429.4.peg.4262"/>
<evidence type="ECO:0000313" key="4">
    <source>
        <dbReference type="Proteomes" id="UP000028411"/>
    </source>
</evidence>
<dbReference type="InterPro" id="IPR002716">
    <property type="entry name" value="PIN_dom"/>
</dbReference>
<dbReference type="Proteomes" id="UP000028411">
    <property type="component" value="Unassembled WGS sequence"/>
</dbReference>
<comment type="caution">
    <text evidence="3">The sequence shown here is derived from an EMBL/GenBank/DDBJ whole genome shotgun (WGS) entry which is preliminary data.</text>
</comment>
<feature type="domain" description="PIN" evidence="1">
    <location>
        <begin position="9"/>
        <end position="119"/>
    </location>
</feature>
<sequence>MFANRFTAFIDACTLAGALKRNLLLSLAEAEFFRVRWSACVLDETEKAIEKILFDKGAADAEERAGRARASMEAAFEEALVTEFDKFLCDCEGLPDPGDAHVVAAALKTQAAMIVTENLKHFPQEMLTPLNIEVKSADAFIADTIALDPGRAVAAIRQMRLRFKNPEKTGEALLLDMEAIGLTETVDALRSHVLSL</sequence>
<dbReference type="Pfam" id="PF13470">
    <property type="entry name" value="PIN_3"/>
    <property type="match status" value="1"/>
</dbReference>